<evidence type="ECO:0000313" key="2">
    <source>
        <dbReference type="EMBL" id="EGG19522.1"/>
    </source>
</evidence>
<dbReference type="KEGG" id="dfa:DFA_00100"/>
<dbReference type="GeneID" id="14871617"/>
<gene>
    <name evidence="2" type="ORF">DFA_00100</name>
</gene>
<proteinExistence type="predicted"/>
<dbReference type="Proteomes" id="UP000007797">
    <property type="component" value="Unassembled WGS sequence"/>
</dbReference>
<feature type="transmembrane region" description="Helical" evidence="1">
    <location>
        <begin position="12"/>
        <end position="27"/>
    </location>
</feature>
<evidence type="ECO:0000256" key="1">
    <source>
        <dbReference type="SAM" id="Phobius"/>
    </source>
</evidence>
<protein>
    <recommendedName>
        <fullName evidence="4">Transmembrane protein</fullName>
    </recommendedName>
</protein>
<keyword evidence="3" id="KW-1185">Reference proteome</keyword>
<dbReference type="EMBL" id="GL883014">
    <property type="protein sequence ID" value="EGG19522.1"/>
    <property type="molecule type" value="Genomic_DNA"/>
</dbReference>
<keyword evidence="1" id="KW-1133">Transmembrane helix</keyword>
<name>F4PXL2_CACFS</name>
<keyword evidence="1" id="KW-0812">Transmembrane</keyword>
<evidence type="ECO:0008006" key="4">
    <source>
        <dbReference type="Google" id="ProtNLM"/>
    </source>
</evidence>
<sequence>MSILFLSDQDISGITLGVVGLVVWYLIHKSHGRFAHGLLVSLLASSAGFIVASSINGYATANEKLIDFCVAALILTLSVLGNTEGSRKSLLLGLLVETAWSLLHHVWFSHVFAPRTAIPYYFPLFVTVFNIGIIIYYYDIKIDHHKKR</sequence>
<keyword evidence="1" id="KW-0472">Membrane</keyword>
<organism evidence="2 3">
    <name type="scientific">Cavenderia fasciculata</name>
    <name type="common">Slime mold</name>
    <name type="synonym">Dictyostelium fasciculatum</name>
    <dbReference type="NCBI Taxonomy" id="261658"/>
    <lineage>
        <taxon>Eukaryota</taxon>
        <taxon>Amoebozoa</taxon>
        <taxon>Evosea</taxon>
        <taxon>Eumycetozoa</taxon>
        <taxon>Dictyostelia</taxon>
        <taxon>Acytosteliales</taxon>
        <taxon>Cavenderiaceae</taxon>
        <taxon>Cavenderia</taxon>
    </lineage>
</organism>
<accession>F4PXL2</accession>
<dbReference type="OMA" id="KTPYWYP"/>
<evidence type="ECO:0000313" key="3">
    <source>
        <dbReference type="Proteomes" id="UP000007797"/>
    </source>
</evidence>
<feature type="transmembrane region" description="Helical" evidence="1">
    <location>
        <begin position="65"/>
        <end position="83"/>
    </location>
</feature>
<feature type="transmembrane region" description="Helical" evidence="1">
    <location>
        <begin position="120"/>
        <end position="138"/>
    </location>
</feature>
<reference evidence="3" key="1">
    <citation type="journal article" date="2011" name="Genome Res.">
        <title>Phylogeny-wide analysis of social amoeba genomes highlights ancient origins for complex intercellular communication.</title>
        <authorList>
            <person name="Heidel A.J."/>
            <person name="Lawal H.M."/>
            <person name="Felder M."/>
            <person name="Schilde C."/>
            <person name="Helps N.R."/>
            <person name="Tunggal B."/>
            <person name="Rivero F."/>
            <person name="John U."/>
            <person name="Schleicher M."/>
            <person name="Eichinger L."/>
            <person name="Platzer M."/>
            <person name="Noegel A.A."/>
            <person name="Schaap P."/>
            <person name="Gloeckner G."/>
        </authorList>
    </citation>
    <scope>NUCLEOTIDE SEQUENCE [LARGE SCALE GENOMIC DNA]</scope>
    <source>
        <strain evidence="3">SH3</strain>
    </source>
</reference>
<feature type="transmembrane region" description="Helical" evidence="1">
    <location>
        <begin position="90"/>
        <end position="108"/>
    </location>
</feature>
<dbReference type="AlphaFoldDB" id="F4PXL2"/>
<dbReference type="RefSeq" id="XP_004357816.1">
    <property type="nucleotide sequence ID" value="XM_004357759.1"/>
</dbReference>
<feature type="transmembrane region" description="Helical" evidence="1">
    <location>
        <begin position="39"/>
        <end position="59"/>
    </location>
</feature>
<dbReference type="OrthoDB" id="22835at2759"/>